<feature type="compositionally biased region" description="Polar residues" evidence="1">
    <location>
        <begin position="53"/>
        <end position="63"/>
    </location>
</feature>
<feature type="compositionally biased region" description="Basic and acidic residues" evidence="1">
    <location>
        <begin position="169"/>
        <end position="196"/>
    </location>
</feature>
<feature type="region of interest" description="Disordered" evidence="1">
    <location>
        <begin position="45"/>
        <end position="411"/>
    </location>
</feature>
<feature type="compositionally biased region" description="Basic and acidic residues" evidence="1">
    <location>
        <begin position="146"/>
        <end position="160"/>
    </location>
</feature>
<evidence type="ECO:0000313" key="3">
    <source>
        <dbReference type="Proteomes" id="UP001285441"/>
    </source>
</evidence>
<evidence type="ECO:0000313" key="2">
    <source>
        <dbReference type="EMBL" id="KAK3368519.1"/>
    </source>
</evidence>
<keyword evidence="3" id="KW-1185">Reference proteome</keyword>
<feature type="compositionally biased region" description="Polar residues" evidence="1">
    <location>
        <begin position="235"/>
        <end position="258"/>
    </location>
</feature>
<feature type="compositionally biased region" description="Basic and acidic residues" evidence="1">
    <location>
        <begin position="354"/>
        <end position="378"/>
    </location>
</feature>
<feature type="compositionally biased region" description="Basic and acidic residues" evidence="1">
    <location>
        <begin position="88"/>
        <end position="131"/>
    </location>
</feature>
<reference evidence="2" key="1">
    <citation type="journal article" date="2023" name="Mol. Phylogenet. Evol.">
        <title>Genome-scale phylogeny and comparative genomics of the fungal order Sordariales.</title>
        <authorList>
            <person name="Hensen N."/>
            <person name="Bonometti L."/>
            <person name="Westerberg I."/>
            <person name="Brannstrom I.O."/>
            <person name="Guillou S."/>
            <person name="Cros-Aarteil S."/>
            <person name="Calhoun S."/>
            <person name="Haridas S."/>
            <person name="Kuo A."/>
            <person name="Mondo S."/>
            <person name="Pangilinan J."/>
            <person name="Riley R."/>
            <person name="LaButti K."/>
            <person name="Andreopoulos B."/>
            <person name="Lipzen A."/>
            <person name="Chen C."/>
            <person name="Yan M."/>
            <person name="Daum C."/>
            <person name="Ng V."/>
            <person name="Clum A."/>
            <person name="Steindorff A."/>
            <person name="Ohm R.A."/>
            <person name="Martin F."/>
            <person name="Silar P."/>
            <person name="Natvig D.O."/>
            <person name="Lalanne C."/>
            <person name="Gautier V."/>
            <person name="Ament-Velasquez S.L."/>
            <person name="Kruys A."/>
            <person name="Hutchinson M.I."/>
            <person name="Powell A.J."/>
            <person name="Barry K."/>
            <person name="Miller A.N."/>
            <person name="Grigoriev I.V."/>
            <person name="Debuchy R."/>
            <person name="Gladieux P."/>
            <person name="Hiltunen Thoren M."/>
            <person name="Johannesson H."/>
        </authorList>
    </citation>
    <scope>NUCLEOTIDE SEQUENCE</scope>
    <source>
        <strain evidence="2">CBS 232.78</strain>
    </source>
</reference>
<sequence>MCLTKLYYNTYADGAQDMTEKTYTCKEGRMCRSPELKHYDRKLPFNRLGNFGPESQKSVSERQPTPYKFSSGMEPASSRRSKSPSPVSRHESGMYSSRHRDYHDYYDQPRRSHHRSDARDPRERQDRDPSPKIKRSTTMPGYVVIDQDRPPRPTSRDYSRDIPLGPVHLAEEYGRRRSSRDRDRERDLTPPRDKYHTTSSRRHSHSGGADPRDYVIIDDDQERRRQRREQRRRLSTSAYDEASTSAGTSGVTYGSDPTPSRFLPRRAATVLHSGDGSTSNSLGSSPPKAKHLRWDDEVRAKRERQNAEIANRPLPVELHQDPSRVKGILKTSPSDLKGKGREGDDIYQLRQAVKRMDLPRSRDRAAREGDDYDYDRPRSRFTATDDEYGTDRRRRSRAYGGGSDRYRDSYY</sequence>
<name>A0AAE0N3X8_9PEZI</name>
<reference evidence="2" key="2">
    <citation type="submission" date="2023-06" db="EMBL/GenBank/DDBJ databases">
        <authorList>
            <consortium name="Lawrence Berkeley National Laboratory"/>
            <person name="Haridas S."/>
            <person name="Hensen N."/>
            <person name="Bonometti L."/>
            <person name="Westerberg I."/>
            <person name="Brannstrom I.O."/>
            <person name="Guillou S."/>
            <person name="Cros-Aarteil S."/>
            <person name="Calhoun S."/>
            <person name="Kuo A."/>
            <person name="Mondo S."/>
            <person name="Pangilinan J."/>
            <person name="Riley R."/>
            <person name="LaButti K."/>
            <person name="Andreopoulos B."/>
            <person name="Lipzen A."/>
            <person name="Chen C."/>
            <person name="Yanf M."/>
            <person name="Daum C."/>
            <person name="Ng V."/>
            <person name="Clum A."/>
            <person name="Steindorff A."/>
            <person name="Ohm R."/>
            <person name="Martin F."/>
            <person name="Silar P."/>
            <person name="Natvig D."/>
            <person name="Lalanne C."/>
            <person name="Gautier V."/>
            <person name="Ament-velasquez S.L."/>
            <person name="Kruys A."/>
            <person name="Hutchinson M.I."/>
            <person name="Powell A.J."/>
            <person name="Barry K."/>
            <person name="Miller A.N."/>
            <person name="Grigoriev I.V."/>
            <person name="Debuchy R."/>
            <person name="Gladieux P."/>
            <person name="Thoren M.H."/>
            <person name="Johannesson H."/>
        </authorList>
    </citation>
    <scope>NUCLEOTIDE SEQUENCE</scope>
    <source>
        <strain evidence="2">CBS 232.78</strain>
    </source>
</reference>
<gene>
    <name evidence="2" type="ORF">B0H63DRAFT_77160</name>
</gene>
<dbReference type="EMBL" id="JAULSW010000010">
    <property type="protein sequence ID" value="KAK3368519.1"/>
    <property type="molecule type" value="Genomic_DNA"/>
</dbReference>
<feature type="compositionally biased region" description="Polar residues" evidence="1">
    <location>
        <begin position="275"/>
        <end position="284"/>
    </location>
</feature>
<feature type="compositionally biased region" description="Basic residues" evidence="1">
    <location>
        <begin position="224"/>
        <end position="234"/>
    </location>
</feature>
<evidence type="ECO:0000256" key="1">
    <source>
        <dbReference type="SAM" id="MobiDB-lite"/>
    </source>
</evidence>
<dbReference type="Proteomes" id="UP001285441">
    <property type="component" value="Unassembled WGS sequence"/>
</dbReference>
<accession>A0AAE0N3X8</accession>
<dbReference type="AlphaFoldDB" id="A0AAE0N3X8"/>
<organism evidence="2 3">
    <name type="scientific">Podospora didyma</name>
    <dbReference type="NCBI Taxonomy" id="330526"/>
    <lineage>
        <taxon>Eukaryota</taxon>
        <taxon>Fungi</taxon>
        <taxon>Dikarya</taxon>
        <taxon>Ascomycota</taxon>
        <taxon>Pezizomycotina</taxon>
        <taxon>Sordariomycetes</taxon>
        <taxon>Sordariomycetidae</taxon>
        <taxon>Sordariales</taxon>
        <taxon>Podosporaceae</taxon>
        <taxon>Podospora</taxon>
    </lineage>
</organism>
<proteinExistence type="predicted"/>
<protein>
    <submittedName>
        <fullName evidence="2">Uncharacterized protein</fullName>
    </submittedName>
</protein>
<comment type="caution">
    <text evidence="2">The sequence shown here is derived from an EMBL/GenBank/DDBJ whole genome shotgun (WGS) entry which is preliminary data.</text>
</comment>
<feature type="compositionally biased region" description="Low complexity" evidence="1">
    <location>
        <begin position="75"/>
        <end position="87"/>
    </location>
</feature>
<feature type="compositionally biased region" description="Basic and acidic residues" evidence="1">
    <location>
        <begin position="292"/>
        <end position="306"/>
    </location>
</feature>